<gene>
    <name evidence="1" type="ORF">COW36_24850</name>
</gene>
<name>A0A2M7FXB1_9BACT</name>
<protein>
    <recommendedName>
        <fullName evidence="3">DUF4332 domain-containing protein</fullName>
    </recommendedName>
</protein>
<dbReference type="Proteomes" id="UP000231019">
    <property type="component" value="Unassembled WGS sequence"/>
</dbReference>
<comment type="caution">
    <text evidence="1">The sequence shown here is derived from an EMBL/GenBank/DDBJ whole genome shotgun (WGS) entry which is preliminary data.</text>
</comment>
<sequence>MVQAVGGTSSPYGYVPVQGATAVASTNTYTANPYQTDAYSGNYYATQSMAAQGGISAIVSDPSAASRMSLFLINTPDRLLKVGAGLGVVGRFFVNMLSGSVPLFTSSAQQAQVKQNVFGWISSADLLRVGATPNQTRLLQDVGLWNVQDLTLYVNPADQAVLSQRLAGAAAARGLMAEAPNAGIVGAWVQAAIQLPKYSF</sequence>
<accession>A0A2M7FXB1</accession>
<proteinExistence type="predicted"/>
<evidence type="ECO:0008006" key="3">
    <source>
        <dbReference type="Google" id="ProtNLM"/>
    </source>
</evidence>
<dbReference type="EMBL" id="PFFQ01000066">
    <property type="protein sequence ID" value="PIW13898.1"/>
    <property type="molecule type" value="Genomic_DNA"/>
</dbReference>
<evidence type="ECO:0000313" key="1">
    <source>
        <dbReference type="EMBL" id="PIW13898.1"/>
    </source>
</evidence>
<dbReference type="AlphaFoldDB" id="A0A2M7FXB1"/>
<organism evidence="1 2">
    <name type="scientific">bacterium (Candidatus Blackallbacteria) CG17_big_fil_post_rev_8_21_14_2_50_48_46</name>
    <dbReference type="NCBI Taxonomy" id="2014261"/>
    <lineage>
        <taxon>Bacteria</taxon>
        <taxon>Candidatus Blackallbacteria</taxon>
    </lineage>
</organism>
<evidence type="ECO:0000313" key="2">
    <source>
        <dbReference type="Proteomes" id="UP000231019"/>
    </source>
</evidence>
<reference evidence="1 2" key="1">
    <citation type="submission" date="2017-09" db="EMBL/GenBank/DDBJ databases">
        <title>Depth-based differentiation of microbial function through sediment-hosted aquifers and enrichment of novel symbionts in the deep terrestrial subsurface.</title>
        <authorList>
            <person name="Probst A.J."/>
            <person name="Ladd B."/>
            <person name="Jarett J.K."/>
            <person name="Geller-Mcgrath D.E."/>
            <person name="Sieber C.M."/>
            <person name="Emerson J.B."/>
            <person name="Anantharaman K."/>
            <person name="Thomas B.C."/>
            <person name="Malmstrom R."/>
            <person name="Stieglmeier M."/>
            <person name="Klingl A."/>
            <person name="Woyke T."/>
            <person name="Ryan C.M."/>
            <person name="Banfield J.F."/>
        </authorList>
    </citation>
    <scope>NUCLEOTIDE SEQUENCE [LARGE SCALE GENOMIC DNA]</scope>
    <source>
        <strain evidence="1">CG17_big_fil_post_rev_8_21_14_2_50_48_46</strain>
    </source>
</reference>